<proteinExistence type="inferred from homology"/>
<comment type="subcellular location">
    <subcellularLocation>
        <location evidence="1">Nucleus</location>
    </subcellularLocation>
</comment>
<dbReference type="Proteomes" id="UP001188597">
    <property type="component" value="Unassembled WGS sequence"/>
</dbReference>
<feature type="compositionally biased region" description="Basic and acidic residues" evidence="4">
    <location>
        <begin position="204"/>
        <end position="213"/>
    </location>
</feature>
<evidence type="ECO:0000256" key="4">
    <source>
        <dbReference type="SAM" id="MobiDB-lite"/>
    </source>
</evidence>
<sequence>MVRTKDRLESRRVIDKEGSLIRTSPTYVLIAHSFERLPGHKSPPAASIQDKKVPEAVQWKPITCTVEDWGCHRWSNEALPRMEIAGGSKKRKFQFHHEHACEEERAAAADFNDEEKMEKFFALLRSIRDARNSCFMSGSSDKLSYSPTIKKLKEITEDQKPRGFAVWNPSFQREDFEEEDVHQLNKPPRDPTAVVTLVASSQQAKEESQEHHAKQAGLDLELSL</sequence>
<dbReference type="EMBL" id="JAVXUP010000196">
    <property type="protein sequence ID" value="KAK3034679.1"/>
    <property type="molecule type" value="Genomic_DNA"/>
</dbReference>
<evidence type="ECO:0000256" key="2">
    <source>
        <dbReference type="ARBA" id="ARBA00009937"/>
    </source>
</evidence>
<feature type="region of interest" description="Disordered" evidence="4">
    <location>
        <begin position="199"/>
        <end position="224"/>
    </location>
</feature>
<name>A0AA89B978_9ASTE</name>
<comment type="similarity">
    <text evidence="2">Belongs to the NPR1-interactor family.</text>
</comment>
<gene>
    <name evidence="5" type="ORF">RJ639_033634</name>
</gene>
<organism evidence="5 6">
    <name type="scientific">Escallonia herrerae</name>
    <dbReference type="NCBI Taxonomy" id="1293975"/>
    <lineage>
        <taxon>Eukaryota</taxon>
        <taxon>Viridiplantae</taxon>
        <taxon>Streptophyta</taxon>
        <taxon>Embryophyta</taxon>
        <taxon>Tracheophyta</taxon>
        <taxon>Spermatophyta</taxon>
        <taxon>Magnoliopsida</taxon>
        <taxon>eudicotyledons</taxon>
        <taxon>Gunneridae</taxon>
        <taxon>Pentapetalae</taxon>
        <taxon>asterids</taxon>
        <taxon>campanulids</taxon>
        <taxon>Escalloniales</taxon>
        <taxon>Escalloniaceae</taxon>
        <taxon>Escallonia</taxon>
    </lineage>
</organism>
<dbReference type="AlphaFoldDB" id="A0AA89B978"/>
<evidence type="ECO:0000313" key="6">
    <source>
        <dbReference type="Proteomes" id="UP001188597"/>
    </source>
</evidence>
<dbReference type="InterPro" id="IPR031425">
    <property type="entry name" value="NPR1/NH1-interacting"/>
</dbReference>
<evidence type="ECO:0000256" key="3">
    <source>
        <dbReference type="ARBA" id="ARBA00023242"/>
    </source>
</evidence>
<keyword evidence="6" id="KW-1185">Reference proteome</keyword>
<dbReference type="PANTHER" id="PTHR33669:SF14">
    <property type="entry name" value="NRR REPRESSOR HOMOLOG 3"/>
    <property type="match status" value="1"/>
</dbReference>
<keyword evidence="3" id="KW-0539">Nucleus</keyword>
<protein>
    <submittedName>
        <fullName evidence="5">Uncharacterized protein</fullName>
    </submittedName>
</protein>
<dbReference type="GO" id="GO:0010112">
    <property type="term" value="P:regulation of systemic acquired resistance"/>
    <property type="evidence" value="ECO:0007669"/>
    <property type="project" value="InterPro"/>
</dbReference>
<dbReference type="PANTHER" id="PTHR33669">
    <property type="entry name" value="PROTEIN NEGATIVE REGULATOR OF RESISTANCE"/>
    <property type="match status" value="1"/>
</dbReference>
<evidence type="ECO:0000256" key="1">
    <source>
        <dbReference type="ARBA" id="ARBA00004123"/>
    </source>
</evidence>
<reference evidence="5" key="1">
    <citation type="submission" date="2022-12" db="EMBL/GenBank/DDBJ databases">
        <title>Draft genome assemblies for two species of Escallonia (Escalloniales).</title>
        <authorList>
            <person name="Chanderbali A."/>
            <person name="Dervinis C."/>
            <person name="Anghel I."/>
            <person name="Soltis D."/>
            <person name="Soltis P."/>
            <person name="Zapata F."/>
        </authorList>
    </citation>
    <scope>NUCLEOTIDE SEQUENCE</scope>
    <source>
        <strain evidence="5">UCBG64.0493</strain>
        <tissue evidence="5">Leaf</tissue>
    </source>
</reference>
<comment type="caution">
    <text evidence="5">The sequence shown here is derived from an EMBL/GenBank/DDBJ whole genome shotgun (WGS) entry which is preliminary data.</text>
</comment>
<accession>A0AA89B978</accession>
<dbReference type="Pfam" id="PF15699">
    <property type="entry name" value="NPR1_interact"/>
    <property type="match status" value="1"/>
</dbReference>
<dbReference type="GO" id="GO:0005634">
    <property type="term" value="C:nucleus"/>
    <property type="evidence" value="ECO:0007669"/>
    <property type="project" value="UniProtKB-SubCell"/>
</dbReference>
<evidence type="ECO:0000313" key="5">
    <source>
        <dbReference type="EMBL" id="KAK3034679.1"/>
    </source>
</evidence>